<dbReference type="SMART" id="SM00248">
    <property type="entry name" value="ANK"/>
    <property type="match status" value="2"/>
</dbReference>
<feature type="compositionally biased region" description="Basic residues" evidence="3">
    <location>
        <begin position="1330"/>
        <end position="1339"/>
    </location>
</feature>
<feature type="repeat" description="RCC1" evidence="2">
    <location>
        <begin position="331"/>
        <end position="382"/>
    </location>
</feature>
<comment type="caution">
    <text evidence="5">The sequence shown here is derived from an EMBL/GenBank/DDBJ whole genome shotgun (WGS) entry which is preliminary data.</text>
</comment>
<feature type="repeat" description="RCC1" evidence="2">
    <location>
        <begin position="219"/>
        <end position="268"/>
    </location>
</feature>
<dbReference type="SMART" id="SM00225">
    <property type="entry name" value="BTB"/>
    <property type="match status" value="2"/>
</dbReference>
<dbReference type="InterPro" id="IPR002110">
    <property type="entry name" value="Ankyrin_rpt"/>
</dbReference>
<feature type="compositionally biased region" description="Pro residues" evidence="3">
    <location>
        <begin position="1245"/>
        <end position="1259"/>
    </location>
</feature>
<evidence type="ECO:0000259" key="4">
    <source>
        <dbReference type="PROSITE" id="PS50097"/>
    </source>
</evidence>
<dbReference type="Proteomes" id="UP001218188">
    <property type="component" value="Unassembled WGS sequence"/>
</dbReference>
<dbReference type="SUPFAM" id="SSF48403">
    <property type="entry name" value="Ankyrin repeat"/>
    <property type="match status" value="1"/>
</dbReference>
<dbReference type="CDD" id="cd18500">
    <property type="entry name" value="BACK_IBtk"/>
    <property type="match status" value="1"/>
</dbReference>
<proteinExistence type="predicted"/>
<dbReference type="CDD" id="cd18186">
    <property type="entry name" value="BTB_POZ_ZBTB_KLHL-like"/>
    <property type="match status" value="2"/>
</dbReference>
<dbReference type="Pfam" id="PF13540">
    <property type="entry name" value="RCC1_2"/>
    <property type="match status" value="1"/>
</dbReference>
<evidence type="ECO:0000256" key="2">
    <source>
        <dbReference type="PROSITE-ProRule" id="PRU00235"/>
    </source>
</evidence>
<keyword evidence="6" id="KW-1185">Reference proteome</keyword>
<dbReference type="Gene3D" id="3.30.710.10">
    <property type="entry name" value="Potassium Channel Kv1.1, Chain A"/>
    <property type="match status" value="2"/>
</dbReference>
<dbReference type="Pfam" id="PF12796">
    <property type="entry name" value="Ank_2"/>
    <property type="match status" value="1"/>
</dbReference>
<dbReference type="InterPro" id="IPR000210">
    <property type="entry name" value="BTB/POZ_dom"/>
</dbReference>
<feature type="repeat" description="RCC1" evidence="2">
    <location>
        <begin position="153"/>
        <end position="216"/>
    </location>
</feature>
<evidence type="ECO:0000256" key="3">
    <source>
        <dbReference type="SAM" id="MobiDB-lite"/>
    </source>
</evidence>
<dbReference type="EMBL" id="JARJCM010000002">
    <property type="protein sequence ID" value="KAJ7047204.1"/>
    <property type="molecule type" value="Genomic_DNA"/>
</dbReference>
<feature type="compositionally biased region" description="Polar residues" evidence="3">
    <location>
        <begin position="1266"/>
        <end position="1278"/>
    </location>
</feature>
<dbReference type="InterPro" id="IPR036770">
    <property type="entry name" value="Ankyrin_rpt-contain_sf"/>
</dbReference>
<reference evidence="5" key="1">
    <citation type="submission" date="2023-03" db="EMBL/GenBank/DDBJ databases">
        <title>Massive genome expansion in bonnet fungi (Mycena s.s.) driven by repeated elements and novel gene families across ecological guilds.</title>
        <authorList>
            <consortium name="Lawrence Berkeley National Laboratory"/>
            <person name="Harder C.B."/>
            <person name="Miyauchi S."/>
            <person name="Viragh M."/>
            <person name="Kuo A."/>
            <person name="Thoen E."/>
            <person name="Andreopoulos B."/>
            <person name="Lu D."/>
            <person name="Skrede I."/>
            <person name="Drula E."/>
            <person name="Henrissat B."/>
            <person name="Morin E."/>
            <person name="Kohler A."/>
            <person name="Barry K."/>
            <person name="LaButti K."/>
            <person name="Morin E."/>
            <person name="Salamov A."/>
            <person name="Lipzen A."/>
            <person name="Mereny Z."/>
            <person name="Hegedus B."/>
            <person name="Baldrian P."/>
            <person name="Stursova M."/>
            <person name="Weitz H."/>
            <person name="Taylor A."/>
            <person name="Grigoriev I.V."/>
            <person name="Nagy L.G."/>
            <person name="Martin F."/>
            <person name="Kauserud H."/>
        </authorList>
    </citation>
    <scope>NUCLEOTIDE SEQUENCE</scope>
    <source>
        <strain evidence="5">CBHHK200</strain>
    </source>
</reference>
<dbReference type="PANTHER" id="PTHR22872">
    <property type="entry name" value="BTK-BINDING PROTEIN-RELATED"/>
    <property type="match status" value="1"/>
</dbReference>
<organism evidence="5 6">
    <name type="scientific">Mycena alexandri</name>
    <dbReference type="NCBI Taxonomy" id="1745969"/>
    <lineage>
        <taxon>Eukaryota</taxon>
        <taxon>Fungi</taxon>
        <taxon>Dikarya</taxon>
        <taxon>Basidiomycota</taxon>
        <taxon>Agaricomycotina</taxon>
        <taxon>Agaricomycetes</taxon>
        <taxon>Agaricomycetidae</taxon>
        <taxon>Agaricales</taxon>
        <taxon>Marasmiineae</taxon>
        <taxon>Mycenaceae</taxon>
        <taxon>Mycena</taxon>
    </lineage>
</organism>
<evidence type="ECO:0000313" key="5">
    <source>
        <dbReference type="EMBL" id="KAJ7047204.1"/>
    </source>
</evidence>
<feature type="region of interest" description="Disordered" evidence="3">
    <location>
        <begin position="1120"/>
        <end position="1355"/>
    </location>
</feature>
<gene>
    <name evidence="5" type="ORF">C8F04DRAFT_1063028</name>
</gene>
<sequence>MTLLHAHFHLRSIQAFQRLLDGGNDRGTHTTVSGSAGKSWKGTSTMKSAMALDVNALDRLGRSTLHLACAVPEGIEYVRALLKHPSINVNLADTESHWTALHRALYHGSLAAALLLLQRLDIDISLKDLEGHTAFDLYNSTVTGTAPIHVLYAELHTWGVNRNAALGLVDSGDRTYPDQVSIPKEEPEPSSTARFFPLLARQIQMSKLHTVVVTSESKSNLRMCGFGSGGRLGQGQHTQYSLVPLPQLPQTIVAVALGQDHTLALTSAGEVLSWGLSRFHQLGYVVEPSTTAGRLEEPIQANPRKIYGPLKKEIVKGVAASKQCSACWTATEVFTWGTNNGQLGYDKAAQPNQVIPRKVAKIVRPVMAIALTDHAMACLLDTQDVVCLWNDRLVKIIFPVHAFPSEIQPYRPPQAMKLKDAHIAKITSCEDTIAALSSNGELFTFAVPDPGESDVGRGQGFKPQRVWALRKQFSAVRDVALGADGSIIICTESGHVFVRSRSGKMGQGGGAASSKTFKFQRVPFIQRVTQVCANSTGAFGALRVDFRPEPIRVEGNTMAEDLAALQPYIAPPPVAHLKDESAPVAESPQWVYAADEGEDTEDTGIEVDFKRIWRLCRLLKADAPLPVHCGADLTVHVNASTFPAHKVVLAARSRILCGVLEGSPLRDTQSRIAIKATSTSGPVRTRLEIKGCAPITLLILLEYLYSDDLLAIWDRRLGSALQHELYTYKIKPAQVKLELQALARVLELPLLGQALESPAKRVPLPSMVRDMEQLFLAVQPGANAKFDPAKSPLAPDVVLQLADRAVYCHSAILRARCPIFTSFFNEGDWTAKRWDANGMIKINLRHMRWHVMEYVLKYMCCGGDAEIFDKLEFARSVDELLEFMFDVMAAANELLLDRLVLLCSAVILKWTDINNVCYILTDASHFHAEQLVQSIQGYMAANMETLLESRMLDELTPALIKQLSRFVARKQAEKSPKVRSNYIVDRAMAIHGEWVALQDWPEHIIPSSRFPARRDAVPPSPDSSKRRRSRTASLSNSPVIAAQASPAIDDIFEMDDAETIAHQTPSVAVDSVASTSAVPVWKTSSAPRVDMKTVMAEAASRTTPRYDAGSAADSAVRFNHQKMPQRERKRLQGPADTTPDGVYTVPGSSRSGSSPWKLPPARLAPASPTNSPPHTPSTSLGRPQDAFPPPSAAAAPPSTPPRQRGPQPPQSNLGPVFSPSRHPASRPAPSSIRRVSSSNNKAWTQPPPAPITVSSPPPASGVSLVAIQQLQLEQGTSTGRDKRSLREIQEEEKARQTEDDFLKWWAAEEERVKAEAEAASRPHDVLSPKSTRRNRKPKNQRPSLPGPMLSASHAA</sequence>
<feature type="region of interest" description="Disordered" evidence="3">
    <location>
        <begin position="1011"/>
        <end position="1040"/>
    </location>
</feature>
<evidence type="ECO:0000256" key="1">
    <source>
        <dbReference type="ARBA" id="ARBA00022737"/>
    </source>
</evidence>
<dbReference type="InterPro" id="IPR009091">
    <property type="entry name" value="RCC1/BLIP-II"/>
</dbReference>
<feature type="domain" description="BTB" evidence="4">
    <location>
        <begin position="631"/>
        <end position="709"/>
    </location>
</feature>
<feature type="compositionally biased region" description="Low complexity" evidence="3">
    <location>
        <begin position="1192"/>
        <end position="1205"/>
    </location>
</feature>
<dbReference type="Gene3D" id="2.130.10.30">
    <property type="entry name" value="Regulator of chromosome condensation 1/beta-lactamase-inhibitor protein II"/>
    <property type="match status" value="1"/>
</dbReference>
<dbReference type="Gene3D" id="1.25.40.20">
    <property type="entry name" value="Ankyrin repeat-containing domain"/>
    <property type="match status" value="1"/>
</dbReference>
<protein>
    <recommendedName>
        <fullName evidence="4">BTB domain-containing protein</fullName>
    </recommendedName>
</protein>
<dbReference type="Pfam" id="PF00651">
    <property type="entry name" value="BTB"/>
    <property type="match status" value="2"/>
</dbReference>
<dbReference type="SUPFAM" id="SSF54695">
    <property type="entry name" value="POZ domain"/>
    <property type="match status" value="2"/>
</dbReference>
<dbReference type="InterPro" id="IPR051625">
    <property type="entry name" value="Signaling_Regulatory_Domain"/>
</dbReference>
<dbReference type="PRINTS" id="PR00633">
    <property type="entry name" value="RCCNDNSATION"/>
</dbReference>
<name>A0AAD6TIZ9_9AGAR</name>
<feature type="compositionally biased region" description="Basic and acidic residues" evidence="3">
    <location>
        <begin position="1279"/>
        <end position="1326"/>
    </location>
</feature>
<feature type="compositionally biased region" description="Low complexity" evidence="3">
    <location>
        <begin position="1218"/>
        <end position="1238"/>
    </location>
</feature>
<dbReference type="SUPFAM" id="SSF50985">
    <property type="entry name" value="RCC1/BLIP-II"/>
    <property type="match status" value="2"/>
</dbReference>
<dbReference type="InterPro" id="IPR011333">
    <property type="entry name" value="SKP1/BTB/POZ_sf"/>
</dbReference>
<keyword evidence="1" id="KW-0677">Repeat</keyword>
<dbReference type="InterPro" id="IPR000408">
    <property type="entry name" value="Reg_chr_condens"/>
</dbReference>
<feature type="domain" description="BTB" evidence="4">
    <location>
        <begin position="795"/>
        <end position="859"/>
    </location>
</feature>
<evidence type="ECO:0000313" key="6">
    <source>
        <dbReference type="Proteomes" id="UP001218188"/>
    </source>
</evidence>
<dbReference type="PROSITE" id="PS50012">
    <property type="entry name" value="RCC1_3"/>
    <property type="match status" value="3"/>
</dbReference>
<accession>A0AAD6TIZ9</accession>
<dbReference type="PROSITE" id="PS50097">
    <property type="entry name" value="BTB"/>
    <property type="match status" value="2"/>
</dbReference>
<dbReference type="PANTHER" id="PTHR22872:SF2">
    <property type="entry name" value="INHIBITOR OF BRUTON TYROSINE KINASE"/>
    <property type="match status" value="1"/>
</dbReference>